<reference evidence="3 4" key="1">
    <citation type="submission" date="2017-03" db="EMBL/GenBank/DDBJ databases">
        <title>Genome sequence of Methanobrevibacter thaueri.</title>
        <authorList>
            <person name="Poehlein A."/>
            <person name="Seedorf H."/>
            <person name="Daniel R."/>
        </authorList>
    </citation>
    <scope>NUCLEOTIDE SEQUENCE [LARGE SCALE GENOMIC DNA]</scope>
    <source>
        <strain evidence="3 4">DSM 11995</strain>
    </source>
</reference>
<feature type="transmembrane region" description="Helical" evidence="2">
    <location>
        <begin position="88"/>
        <end position="108"/>
    </location>
</feature>
<evidence type="ECO:0000313" key="3">
    <source>
        <dbReference type="EMBL" id="PWB88354.1"/>
    </source>
</evidence>
<dbReference type="AlphaFoldDB" id="A0A315XQW4"/>
<feature type="region of interest" description="Disordered" evidence="1">
    <location>
        <begin position="204"/>
        <end position="225"/>
    </location>
</feature>
<name>A0A315XQW4_9EURY</name>
<evidence type="ECO:0000256" key="2">
    <source>
        <dbReference type="SAM" id="Phobius"/>
    </source>
</evidence>
<comment type="caution">
    <text evidence="3">The sequence shown here is derived from an EMBL/GenBank/DDBJ whole genome shotgun (WGS) entry which is preliminary data.</text>
</comment>
<evidence type="ECO:0000313" key="4">
    <source>
        <dbReference type="Proteomes" id="UP000251717"/>
    </source>
</evidence>
<dbReference type="EMBL" id="MZGS01000006">
    <property type="protein sequence ID" value="PWB88354.1"/>
    <property type="molecule type" value="Genomic_DNA"/>
</dbReference>
<gene>
    <name evidence="3" type="ORF">MBBTH_00850</name>
</gene>
<proteinExistence type="predicted"/>
<protein>
    <recommendedName>
        <fullName evidence="5">Zinc-ribbon domain-containing protein</fullName>
    </recommendedName>
</protein>
<evidence type="ECO:0000256" key="1">
    <source>
        <dbReference type="SAM" id="MobiDB-lite"/>
    </source>
</evidence>
<keyword evidence="4" id="KW-1185">Reference proteome</keyword>
<keyword evidence="2" id="KW-0812">Transmembrane</keyword>
<feature type="transmembrane region" description="Helical" evidence="2">
    <location>
        <begin position="150"/>
        <end position="168"/>
    </location>
</feature>
<sequence length="360" mass="40987">MKMKTKTCKKCGNTVEVTAKYCQKCGSNEFIQKAEVVVQRSQPSTVHKLFYWDYDGQYILSKSKLAGISAFLLLASMCVLSNAPVAIIIIGAIIGALIFFLGFAIHNLRSNPSKSKLDYNDYGVLQDLYHLLFFWQNKKTGQFVLSKTKIISHLIFLLFAAIACFLPTAKSLFAVILFGMFFEVPAFLIGYGIHKLTNPYPVNPKREIPKPKEMPKPKPEIKRPVETPGSVPEYMGYKTQIEDMIREYEVKEAHTRDLIEKRFEPPQLTYSRFIGVVDKSTKMFNHQSDSALTMINLANDYSPKIENEIKSKISVLRQIISKLDDLTNELVLTMEKSDDNEINSLFDDMSNLINSVNDYD</sequence>
<dbReference type="Proteomes" id="UP000251717">
    <property type="component" value="Unassembled WGS sequence"/>
</dbReference>
<organism evidence="3 4">
    <name type="scientific">Methanobrevibacter thaueri</name>
    <dbReference type="NCBI Taxonomy" id="190975"/>
    <lineage>
        <taxon>Archaea</taxon>
        <taxon>Methanobacteriati</taxon>
        <taxon>Methanobacteriota</taxon>
        <taxon>Methanomada group</taxon>
        <taxon>Methanobacteria</taxon>
        <taxon>Methanobacteriales</taxon>
        <taxon>Methanobacteriaceae</taxon>
        <taxon>Methanobrevibacter</taxon>
    </lineage>
</organism>
<evidence type="ECO:0008006" key="5">
    <source>
        <dbReference type="Google" id="ProtNLM"/>
    </source>
</evidence>
<accession>A0A315XQW4</accession>
<feature type="transmembrane region" description="Helical" evidence="2">
    <location>
        <begin position="174"/>
        <end position="193"/>
    </location>
</feature>
<keyword evidence="2" id="KW-0472">Membrane</keyword>
<keyword evidence="2" id="KW-1133">Transmembrane helix</keyword>